<proteinExistence type="predicted"/>
<dbReference type="Pfam" id="PF10722">
    <property type="entry name" value="YbjN"/>
    <property type="match status" value="1"/>
</dbReference>
<accession>A0ABX8KX25</accession>
<dbReference type="RefSeq" id="WP_070451375.1">
    <property type="nucleotide sequence ID" value="NZ_CP047198.1"/>
</dbReference>
<evidence type="ECO:0000313" key="1">
    <source>
        <dbReference type="EMBL" id="QXB18480.1"/>
    </source>
</evidence>
<sequence>MSTATQVTIDRVIETMAKQGIEVSDDPSGRAGHAHYKGFNLLFVLLDSVLILRADSVTDTPSDTPDATLYLAANQVNSSYLDARALVVNRTETIVVRTESEIAIGAGLSDEQLASSLKAAVAGVLETQDAMQVLVGEIKRTAEEASAAQNDTEES</sequence>
<dbReference type="Proteomes" id="UP000683520">
    <property type="component" value="Chromosome"/>
</dbReference>
<evidence type="ECO:0000313" key="2">
    <source>
        <dbReference type="Proteomes" id="UP000683520"/>
    </source>
</evidence>
<dbReference type="GeneID" id="92750841"/>
<dbReference type="EMBL" id="CP077302">
    <property type="protein sequence ID" value="QXB18480.1"/>
    <property type="molecule type" value="Genomic_DNA"/>
</dbReference>
<gene>
    <name evidence="1" type="ORF">I6L55_11635</name>
</gene>
<reference evidence="1 2" key="1">
    <citation type="submission" date="2021-06" db="EMBL/GenBank/DDBJ databases">
        <title>FDA dAtabase for Regulatory Grade micrObial Sequences (FDA-ARGOS): Supporting development and validation of Infectious Disease Dx tests.</title>
        <authorList>
            <person name="Sproer C."/>
            <person name="Gronow S."/>
            <person name="Severitt S."/>
            <person name="Schroder I."/>
            <person name="Tallon L."/>
            <person name="Sadzewicz L."/>
            <person name="Zhao X."/>
            <person name="Boylan J."/>
            <person name="Ott S."/>
            <person name="Bowen H."/>
            <person name="Vavikolanu K."/>
            <person name="Mehta A."/>
            <person name="Aluvathingal J."/>
            <person name="Nadendla S."/>
            <person name="Lowell S."/>
            <person name="Myers T."/>
            <person name="Yan Y."/>
        </authorList>
    </citation>
    <scope>NUCLEOTIDE SEQUENCE [LARGE SCALE GENOMIC DNA]</scope>
    <source>
        <strain evidence="1 2">FDAARGOS 1425</strain>
    </source>
</reference>
<dbReference type="InterPro" id="IPR019660">
    <property type="entry name" value="Put_sensory_transdc_reg_YbjN"/>
</dbReference>
<protein>
    <submittedName>
        <fullName evidence="1">YbjN domain-containing protein</fullName>
    </submittedName>
</protein>
<name>A0ABX8KX25_9CORY</name>
<keyword evidence="2" id="KW-1185">Reference proteome</keyword>
<organism evidence="1 2">
    <name type="scientific">Corynebacterium coyleae</name>
    <dbReference type="NCBI Taxonomy" id="53374"/>
    <lineage>
        <taxon>Bacteria</taxon>
        <taxon>Bacillati</taxon>
        <taxon>Actinomycetota</taxon>
        <taxon>Actinomycetes</taxon>
        <taxon>Mycobacteriales</taxon>
        <taxon>Corynebacteriaceae</taxon>
        <taxon>Corynebacterium</taxon>
    </lineage>
</organism>